<dbReference type="Proteomes" id="UP000886860">
    <property type="component" value="Unassembled WGS sequence"/>
</dbReference>
<gene>
    <name evidence="2" type="ORF">IAB60_04810</name>
</gene>
<dbReference type="AlphaFoldDB" id="A0A9D1GHW7"/>
<evidence type="ECO:0000259" key="1">
    <source>
        <dbReference type="Pfam" id="PF09983"/>
    </source>
</evidence>
<dbReference type="InterPro" id="IPR024534">
    <property type="entry name" value="JetD_C"/>
</dbReference>
<dbReference type="GO" id="GO:0003677">
    <property type="term" value="F:DNA binding"/>
    <property type="evidence" value="ECO:0007669"/>
    <property type="project" value="InterPro"/>
</dbReference>
<reference evidence="2" key="2">
    <citation type="journal article" date="2021" name="PeerJ">
        <title>Extensive microbial diversity within the chicken gut microbiome revealed by metagenomics and culture.</title>
        <authorList>
            <person name="Gilroy R."/>
            <person name="Ravi A."/>
            <person name="Getino M."/>
            <person name="Pursley I."/>
            <person name="Horton D.L."/>
            <person name="Alikhan N.F."/>
            <person name="Baker D."/>
            <person name="Gharbi K."/>
            <person name="Hall N."/>
            <person name="Watson M."/>
            <person name="Adriaenssens E.M."/>
            <person name="Foster-Nyarko E."/>
            <person name="Jarju S."/>
            <person name="Secka A."/>
            <person name="Antonio M."/>
            <person name="Oren A."/>
            <person name="Chaudhuri R.R."/>
            <person name="La Ragione R."/>
            <person name="Hildebrand F."/>
            <person name="Pallen M.J."/>
        </authorList>
    </citation>
    <scope>NUCLEOTIDE SEQUENCE</scope>
    <source>
        <strain evidence="2">CHK123-3438</strain>
    </source>
</reference>
<feature type="domain" description="Wadjet protein JetD C-terminal" evidence="1">
    <location>
        <begin position="271"/>
        <end position="409"/>
    </location>
</feature>
<organism evidence="2 3">
    <name type="scientific">Candidatus Caccovicinus merdipullorum</name>
    <dbReference type="NCBI Taxonomy" id="2840724"/>
    <lineage>
        <taxon>Bacteria</taxon>
        <taxon>Bacillati</taxon>
        <taxon>Bacillota</taxon>
        <taxon>Clostridia</taxon>
        <taxon>Eubacteriales</taxon>
        <taxon>Candidatus Caccovicinus</taxon>
    </lineage>
</organism>
<dbReference type="Gene3D" id="3.40.1360.10">
    <property type="match status" value="1"/>
</dbReference>
<dbReference type="SUPFAM" id="SSF56726">
    <property type="entry name" value="DNA topoisomerase IV, alpha subunit"/>
    <property type="match status" value="1"/>
</dbReference>
<comment type="caution">
    <text evidence="2">The sequence shown here is derived from an EMBL/GenBank/DDBJ whole genome shotgun (WGS) entry which is preliminary data.</text>
</comment>
<evidence type="ECO:0000313" key="2">
    <source>
        <dbReference type="EMBL" id="HIT41418.1"/>
    </source>
</evidence>
<sequence>MKRYDEKVLGYLLDRYERSLLYSGKNKVNRAVSMPVSKKTLPEYFDESALQYEVIHQQLEKLEADGYVRLVWKNKKKGHILEKCELNLEQLNEAYKLLRRKPKTVKEQEILNICDDYQGKEEELDGFLAWIRERIQGGESIQKYADMDEPGEFERLCRLIFSILTNDSECFLRQFSIRHFHDSKLAEKEIARAVHIIAEFSEKERFAGLETEEILAEYNIYRNPSWLMMKGNVKAQKAGEALPVEIDLRSFPGGLGISNQDIEQIGWNPNSPIDQVVTVENLTSFHQWKAEKKRPILCIYLGGYHNQVKRLFLRKLYEAWPEAEYRHFGDIDCGGFRIWKDLCVKTGIPFKTLYMDLETYDRYASWGRKLTEQDKKTLRGMMEDPFFHEQRELFARMLKMGMKVEQECVEEAGGSEK</sequence>
<dbReference type="EMBL" id="DVKS01000078">
    <property type="protein sequence ID" value="HIT41418.1"/>
    <property type="molecule type" value="Genomic_DNA"/>
</dbReference>
<dbReference type="GO" id="GO:0005694">
    <property type="term" value="C:chromosome"/>
    <property type="evidence" value="ECO:0007669"/>
    <property type="project" value="InterPro"/>
</dbReference>
<reference evidence="2" key="1">
    <citation type="submission" date="2020-10" db="EMBL/GenBank/DDBJ databases">
        <authorList>
            <person name="Gilroy R."/>
        </authorList>
    </citation>
    <scope>NUCLEOTIDE SEQUENCE</scope>
    <source>
        <strain evidence="2">CHK123-3438</strain>
    </source>
</reference>
<accession>A0A9D1GHW7</accession>
<evidence type="ECO:0000313" key="3">
    <source>
        <dbReference type="Proteomes" id="UP000886860"/>
    </source>
</evidence>
<dbReference type="Pfam" id="PF09983">
    <property type="entry name" value="JetD_C"/>
    <property type="match status" value="1"/>
</dbReference>
<name>A0A9D1GHW7_9FIRM</name>
<dbReference type="InterPro" id="IPR036078">
    <property type="entry name" value="Spo11/TopoVI_A_sf"/>
</dbReference>
<protein>
    <submittedName>
        <fullName evidence="2">DUF2399 domain-containing protein</fullName>
    </submittedName>
</protein>
<proteinExistence type="predicted"/>